<name>A0A542DXS9_9MICO</name>
<feature type="modified residue" description="4-aspartylphosphate" evidence="4">
    <location>
        <position position="65"/>
    </location>
</feature>
<accession>A0A542DXS9</accession>
<organism evidence="7 8">
    <name type="scientific">Lapillicoccus jejuensis</name>
    <dbReference type="NCBI Taxonomy" id="402171"/>
    <lineage>
        <taxon>Bacteria</taxon>
        <taxon>Bacillati</taxon>
        <taxon>Actinomycetota</taxon>
        <taxon>Actinomycetes</taxon>
        <taxon>Micrococcales</taxon>
        <taxon>Intrasporangiaceae</taxon>
        <taxon>Lapillicoccus</taxon>
    </lineage>
</organism>
<comment type="caution">
    <text evidence="7">The sequence shown here is derived from an EMBL/GenBank/DDBJ whole genome shotgun (WGS) entry which is preliminary data.</text>
</comment>
<dbReference type="CDD" id="cd17535">
    <property type="entry name" value="REC_NarL-like"/>
    <property type="match status" value="1"/>
</dbReference>
<proteinExistence type="predicted"/>
<dbReference type="Proteomes" id="UP000317893">
    <property type="component" value="Unassembled WGS sequence"/>
</dbReference>
<keyword evidence="2" id="KW-0238">DNA-binding</keyword>
<dbReference type="GO" id="GO:0006355">
    <property type="term" value="P:regulation of DNA-templated transcription"/>
    <property type="evidence" value="ECO:0007669"/>
    <property type="project" value="InterPro"/>
</dbReference>
<feature type="region of interest" description="Disordered" evidence="5">
    <location>
        <begin position="216"/>
        <end position="235"/>
    </location>
</feature>
<keyword evidence="1" id="KW-0805">Transcription regulation</keyword>
<evidence type="ECO:0000313" key="8">
    <source>
        <dbReference type="Proteomes" id="UP000317893"/>
    </source>
</evidence>
<dbReference type="Gene3D" id="3.40.50.2300">
    <property type="match status" value="1"/>
</dbReference>
<evidence type="ECO:0000256" key="5">
    <source>
        <dbReference type="SAM" id="MobiDB-lite"/>
    </source>
</evidence>
<dbReference type="SUPFAM" id="SSF52172">
    <property type="entry name" value="CheY-like"/>
    <property type="match status" value="1"/>
</dbReference>
<evidence type="ECO:0000256" key="1">
    <source>
        <dbReference type="ARBA" id="ARBA00023015"/>
    </source>
</evidence>
<keyword evidence="3" id="KW-0804">Transcription</keyword>
<dbReference type="EMBL" id="VFMN01000001">
    <property type="protein sequence ID" value="TQJ07875.1"/>
    <property type="molecule type" value="Genomic_DNA"/>
</dbReference>
<dbReference type="SMART" id="SM00448">
    <property type="entry name" value="REC"/>
    <property type="match status" value="1"/>
</dbReference>
<evidence type="ECO:0000256" key="3">
    <source>
        <dbReference type="ARBA" id="ARBA00023163"/>
    </source>
</evidence>
<dbReference type="InterPro" id="IPR058245">
    <property type="entry name" value="NreC/VraR/RcsB-like_REC"/>
</dbReference>
<reference evidence="7 8" key="1">
    <citation type="submission" date="2019-06" db="EMBL/GenBank/DDBJ databases">
        <title>Sequencing the genomes of 1000 actinobacteria strains.</title>
        <authorList>
            <person name="Klenk H.-P."/>
        </authorList>
    </citation>
    <scope>NUCLEOTIDE SEQUENCE [LARGE SCALE GENOMIC DNA]</scope>
    <source>
        <strain evidence="7 8">DSM 18607</strain>
    </source>
</reference>
<dbReference type="PROSITE" id="PS50110">
    <property type="entry name" value="RESPONSE_REGULATORY"/>
    <property type="match status" value="1"/>
</dbReference>
<dbReference type="InterPro" id="IPR039420">
    <property type="entry name" value="WalR-like"/>
</dbReference>
<keyword evidence="8" id="KW-1185">Reference proteome</keyword>
<protein>
    <submittedName>
        <fullName evidence="7">LuxR family two component transcriptional regulator</fullName>
    </submittedName>
</protein>
<feature type="domain" description="Response regulatory" evidence="6">
    <location>
        <begin position="19"/>
        <end position="133"/>
    </location>
</feature>
<dbReference type="AlphaFoldDB" id="A0A542DXS9"/>
<evidence type="ECO:0000259" key="6">
    <source>
        <dbReference type="PROSITE" id="PS50110"/>
    </source>
</evidence>
<evidence type="ECO:0000313" key="7">
    <source>
        <dbReference type="EMBL" id="TQJ07875.1"/>
    </source>
</evidence>
<evidence type="ECO:0000256" key="4">
    <source>
        <dbReference type="PROSITE-ProRule" id="PRU00169"/>
    </source>
</evidence>
<gene>
    <name evidence="7" type="ORF">FB458_0946</name>
</gene>
<dbReference type="SUPFAM" id="SSF46894">
    <property type="entry name" value="C-terminal effector domain of the bipartite response regulators"/>
    <property type="match status" value="1"/>
</dbReference>
<dbReference type="InterPro" id="IPR011006">
    <property type="entry name" value="CheY-like_superfamily"/>
</dbReference>
<dbReference type="PANTHER" id="PTHR43214">
    <property type="entry name" value="TWO-COMPONENT RESPONSE REGULATOR"/>
    <property type="match status" value="1"/>
</dbReference>
<dbReference type="GO" id="GO:0000160">
    <property type="term" value="P:phosphorelay signal transduction system"/>
    <property type="evidence" value="ECO:0007669"/>
    <property type="project" value="InterPro"/>
</dbReference>
<keyword evidence="4" id="KW-0597">Phosphoprotein</keyword>
<dbReference type="PANTHER" id="PTHR43214:SF24">
    <property type="entry name" value="TRANSCRIPTIONAL REGULATORY PROTEIN NARL-RELATED"/>
    <property type="match status" value="1"/>
</dbReference>
<dbReference type="GO" id="GO:0003677">
    <property type="term" value="F:DNA binding"/>
    <property type="evidence" value="ECO:0007669"/>
    <property type="project" value="UniProtKB-KW"/>
</dbReference>
<dbReference type="InterPro" id="IPR016032">
    <property type="entry name" value="Sig_transdc_resp-reg_C-effctor"/>
</dbReference>
<sequence>MTTADHVRPLAPTAGPVPRVALVDDSPFIRDGARLLQPEVDVVASYPSVEELLAARPDVDVVLLDLRLHPGPGVSAQGARGVREVAATGAKVLVYTEDRRRMVLAGCLAAGASGVAHKSDPVEWVVDAVRTVARGGVSVTPAVAGVLELAARRGALAPVTGRKLQVLRARARGESFKGIGSRLHIAPSTAEDYMAEVTRLFADYLREHSPADLERHLGVGEGDVLDPDESPRRRR</sequence>
<evidence type="ECO:0000256" key="2">
    <source>
        <dbReference type="ARBA" id="ARBA00023125"/>
    </source>
</evidence>
<dbReference type="InterPro" id="IPR001789">
    <property type="entry name" value="Sig_transdc_resp-reg_receiver"/>
</dbReference>
<dbReference type="RefSeq" id="WP_246061068.1">
    <property type="nucleotide sequence ID" value="NZ_BAAAPR010000017.1"/>
</dbReference>